<evidence type="ECO:0000313" key="3">
    <source>
        <dbReference type="Proteomes" id="UP000314616"/>
    </source>
</evidence>
<dbReference type="OrthoDB" id="9814001at2"/>
<reference evidence="2 3" key="1">
    <citation type="submission" date="2019-05" db="EMBL/GenBank/DDBJ databases">
        <title>Georgenia *** sp. nov., and Georgenia *** sp. nov., isolated from the intestinal contents of plateau pika (Ochotona curzoniae) in the Qinghai-Tibet plateau of China.</title>
        <authorList>
            <person name="Tian Z."/>
        </authorList>
    </citation>
    <scope>NUCLEOTIDE SEQUENCE [LARGE SCALE GENOMIC DNA]</scope>
    <source>
        <strain evidence="2 3">Z443</strain>
    </source>
</reference>
<dbReference type="Proteomes" id="UP000314616">
    <property type="component" value="Chromosome"/>
</dbReference>
<gene>
    <name evidence="2" type="ORF">FE374_02350</name>
</gene>
<protein>
    <submittedName>
        <fullName evidence="2">Uncharacterized protein</fullName>
    </submittedName>
</protein>
<keyword evidence="1" id="KW-1133">Transmembrane helix</keyword>
<evidence type="ECO:0000256" key="1">
    <source>
        <dbReference type="SAM" id="Phobius"/>
    </source>
</evidence>
<name>A0A5B8C350_9MICO</name>
<proteinExistence type="predicted"/>
<dbReference type="EMBL" id="CP040915">
    <property type="protein sequence ID" value="QDC23622.1"/>
    <property type="molecule type" value="Genomic_DNA"/>
</dbReference>
<feature type="transmembrane region" description="Helical" evidence="1">
    <location>
        <begin position="15"/>
        <end position="39"/>
    </location>
</feature>
<keyword evidence="1" id="KW-0812">Transmembrane</keyword>
<dbReference type="RefSeq" id="WP_139927064.1">
    <property type="nucleotide sequence ID" value="NZ_CP040915.1"/>
</dbReference>
<sequence length="75" mass="8722">MTTRTDVDRLWTRDFVLAAVVNFFISAVFYMFMTTMALCCRPVRWGGHRGRARRRHVTEARAEMDLEIAAARLEA</sequence>
<organism evidence="2 3">
    <name type="scientific">Georgenia yuyongxinii</name>
    <dbReference type="NCBI Taxonomy" id="2589797"/>
    <lineage>
        <taxon>Bacteria</taxon>
        <taxon>Bacillati</taxon>
        <taxon>Actinomycetota</taxon>
        <taxon>Actinomycetes</taxon>
        <taxon>Micrococcales</taxon>
        <taxon>Bogoriellaceae</taxon>
        <taxon>Georgenia</taxon>
    </lineage>
</organism>
<dbReference type="KEGG" id="gyu:FE374_02350"/>
<dbReference type="AlphaFoldDB" id="A0A5B8C350"/>
<accession>A0A5B8C350</accession>
<keyword evidence="1" id="KW-0472">Membrane</keyword>
<evidence type="ECO:0000313" key="2">
    <source>
        <dbReference type="EMBL" id="QDC23622.1"/>
    </source>
</evidence>